<reference evidence="1" key="1">
    <citation type="journal article" date="2023" name="Insect Mol. Biol.">
        <title>Genome sequencing provides insights into the evolution of gene families encoding plant cell wall-degrading enzymes in longhorned beetles.</title>
        <authorList>
            <person name="Shin N.R."/>
            <person name="Okamura Y."/>
            <person name="Kirsch R."/>
            <person name="Pauchet Y."/>
        </authorList>
    </citation>
    <scope>NUCLEOTIDE SEQUENCE</scope>
    <source>
        <strain evidence="1">AMC_N1</strain>
    </source>
</reference>
<sequence length="183" mass="21048">MYNVLYRPKRSINIHCVSKDPGRQKIAYLRSIEASTERRSELRKARSTQSEHYEDQEVIIYFSKVRKIIKATAIYEITTKNPKIPEKFEFSDLYCLTGFVEIAQHNSRATKFPHALLAFLKDILGLSMRRRKRNDANGTRRHLPSDESGSINIYRYRSTRSLTPSPIILKAMKAPDAADVGGT</sequence>
<accession>A0AAV8XRR8</accession>
<keyword evidence="2" id="KW-1185">Reference proteome</keyword>
<proteinExistence type="predicted"/>
<gene>
    <name evidence="1" type="ORF">NQ318_006458</name>
</gene>
<organism evidence="1 2">
    <name type="scientific">Aromia moschata</name>
    <dbReference type="NCBI Taxonomy" id="1265417"/>
    <lineage>
        <taxon>Eukaryota</taxon>
        <taxon>Metazoa</taxon>
        <taxon>Ecdysozoa</taxon>
        <taxon>Arthropoda</taxon>
        <taxon>Hexapoda</taxon>
        <taxon>Insecta</taxon>
        <taxon>Pterygota</taxon>
        <taxon>Neoptera</taxon>
        <taxon>Endopterygota</taxon>
        <taxon>Coleoptera</taxon>
        <taxon>Polyphaga</taxon>
        <taxon>Cucujiformia</taxon>
        <taxon>Chrysomeloidea</taxon>
        <taxon>Cerambycidae</taxon>
        <taxon>Cerambycinae</taxon>
        <taxon>Callichromatini</taxon>
        <taxon>Aromia</taxon>
    </lineage>
</organism>
<evidence type="ECO:0000313" key="2">
    <source>
        <dbReference type="Proteomes" id="UP001162162"/>
    </source>
</evidence>
<evidence type="ECO:0000313" key="1">
    <source>
        <dbReference type="EMBL" id="KAJ8941507.1"/>
    </source>
</evidence>
<name>A0AAV8XRR8_9CUCU</name>
<dbReference type="Proteomes" id="UP001162162">
    <property type="component" value="Unassembled WGS sequence"/>
</dbReference>
<dbReference type="EMBL" id="JAPWTK010000365">
    <property type="protein sequence ID" value="KAJ8941507.1"/>
    <property type="molecule type" value="Genomic_DNA"/>
</dbReference>
<dbReference type="AlphaFoldDB" id="A0AAV8XRR8"/>
<comment type="caution">
    <text evidence="1">The sequence shown here is derived from an EMBL/GenBank/DDBJ whole genome shotgun (WGS) entry which is preliminary data.</text>
</comment>
<protein>
    <submittedName>
        <fullName evidence="1">Uncharacterized protein</fullName>
    </submittedName>
</protein>